<dbReference type="Gene3D" id="1.10.490.110">
    <property type="entry name" value="Uncharacterized conserved protein DUF2267"/>
    <property type="match status" value="2"/>
</dbReference>
<dbReference type="OrthoDB" id="952780at2"/>
<gene>
    <name evidence="1" type="ORF">SAMN04489717_3676</name>
</gene>
<protein>
    <submittedName>
        <fullName evidence="1">Uncharacterized conserved protein, DUF2267 family</fullName>
    </submittedName>
</protein>
<dbReference type="Proteomes" id="UP000198983">
    <property type="component" value="Chromosome I"/>
</dbReference>
<reference evidence="1 2" key="1">
    <citation type="submission" date="2016-10" db="EMBL/GenBank/DDBJ databases">
        <authorList>
            <person name="de Groot N.N."/>
        </authorList>
    </citation>
    <scope>NUCLEOTIDE SEQUENCE [LARGE SCALE GENOMIC DNA]</scope>
    <source>
        <strain evidence="1 2">DSM 22024</strain>
    </source>
</reference>
<dbReference type="RefSeq" id="WP_092654842.1">
    <property type="nucleotide sequence ID" value="NZ_LT629732.1"/>
</dbReference>
<dbReference type="InterPro" id="IPR038282">
    <property type="entry name" value="DUF2267_sf"/>
</dbReference>
<evidence type="ECO:0000313" key="1">
    <source>
        <dbReference type="EMBL" id="SDS73166.1"/>
    </source>
</evidence>
<dbReference type="AlphaFoldDB" id="A0A1H1ULR9"/>
<evidence type="ECO:0000313" key="2">
    <source>
        <dbReference type="Proteomes" id="UP000198983"/>
    </source>
</evidence>
<dbReference type="STRING" id="117157.SAMN04489717_3676"/>
<name>A0A1H1ULR9_9ACTN</name>
<sequence>MTTSNQPPLIFIACSPPRPLEVLGRRRSTRIRWSAGSTLRSEEMQNMDYDQFLTVVERGGGATGVGADRTTAATLQTLAERISPTEARHLAGELPPELGPLLFTADPAEGFDVDEFIRRVAERGDMDLPTATRAASAVFTALSRAVSEREFAHLVAQLPKDFVLVLPTGPEILPAGAFLERVAQRAQLHDGDASRVTDAVLQTLAERLAAGEVDDLISRLPPRLHDPLRAGRSGDADQAQRMSLERFLARVAEREGVTPQEAFVHARAVMTTLREAVGEEFHDVVAQLGPKYAALWSG</sequence>
<keyword evidence="2" id="KW-1185">Reference proteome</keyword>
<proteinExistence type="predicted"/>
<accession>A0A1H1ULR9</accession>
<dbReference type="EMBL" id="LT629732">
    <property type="protein sequence ID" value="SDS73166.1"/>
    <property type="molecule type" value="Genomic_DNA"/>
</dbReference>
<dbReference type="Pfam" id="PF10025">
    <property type="entry name" value="DUF2267"/>
    <property type="match status" value="2"/>
</dbReference>
<organism evidence="1 2">
    <name type="scientific">Actinopolymorpha singaporensis</name>
    <dbReference type="NCBI Taxonomy" id="117157"/>
    <lineage>
        <taxon>Bacteria</taxon>
        <taxon>Bacillati</taxon>
        <taxon>Actinomycetota</taxon>
        <taxon>Actinomycetes</taxon>
        <taxon>Propionibacteriales</taxon>
        <taxon>Actinopolymorphaceae</taxon>
        <taxon>Actinopolymorpha</taxon>
    </lineage>
</organism>
<dbReference type="InterPro" id="IPR018727">
    <property type="entry name" value="DUF2267"/>
</dbReference>